<feature type="transmembrane region" description="Helical" evidence="6">
    <location>
        <begin position="283"/>
        <end position="303"/>
    </location>
</feature>
<dbReference type="EMBL" id="CP025084">
    <property type="protein sequence ID" value="AUH05355.1"/>
    <property type="molecule type" value="Genomic_DNA"/>
</dbReference>
<dbReference type="AlphaFoldDB" id="A0A2I5T907"/>
<evidence type="ECO:0000256" key="5">
    <source>
        <dbReference type="ARBA" id="ARBA00023136"/>
    </source>
</evidence>
<gene>
    <name evidence="8" type="ORF">CWC46_15165</name>
    <name evidence="9" type="ORF">Ser39006_015170</name>
</gene>
<evidence type="ECO:0000313" key="11">
    <source>
        <dbReference type="Proteomes" id="UP000233778"/>
    </source>
</evidence>
<feature type="domain" description="EamA" evidence="7">
    <location>
        <begin position="15"/>
        <end position="146"/>
    </location>
</feature>
<keyword evidence="2" id="KW-1003">Cell membrane</keyword>
<feature type="transmembrane region" description="Helical" evidence="6">
    <location>
        <begin position="12"/>
        <end position="32"/>
    </location>
</feature>
<evidence type="ECO:0000256" key="2">
    <source>
        <dbReference type="ARBA" id="ARBA00022475"/>
    </source>
</evidence>
<feature type="transmembrane region" description="Helical" evidence="6">
    <location>
        <begin position="226"/>
        <end position="247"/>
    </location>
</feature>
<dbReference type="InterPro" id="IPR000620">
    <property type="entry name" value="EamA_dom"/>
</dbReference>
<evidence type="ECO:0000256" key="1">
    <source>
        <dbReference type="ARBA" id="ARBA00004651"/>
    </source>
</evidence>
<feature type="transmembrane region" description="Helical" evidence="6">
    <location>
        <begin position="78"/>
        <end position="98"/>
    </location>
</feature>
<feature type="transmembrane region" description="Helical" evidence="6">
    <location>
        <begin position="38"/>
        <end position="57"/>
    </location>
</feature>
<feature type="transmembrane region" description="Helical" evidence="6">
    <location>
        <begin position="104"/>
        <end position="123"/>
    </location>
</feature>
<keyword evidence="3 6" id="KW-0812">Transmembrane</keyword>
<evidence type="ECO:0000313" key="10">
    <source>
        <dbReference type="Proteomes" id="UP000017700"/>
    </source>
</evidence>
<reference evidence="9" key="2">
    <citation type="submission" date="2013-09" db="EMBL/GenBank/DDBJ databases">
        <authorList>
            <person name="Wang G."/>
            <person name="Yang Y."/>
            <person name="Su Y."/>
        </authorList>
    </citation>
    <scope>NUCLEOTIDE SEQUENCE</scope>
    <source>
        <strain evidence="9">ATCC 39006</strain>
    </source>
</reference>
<comment type="subcellular location">
    <subcellularLocation>
        <location evidence="1">Cell membrane</location>
        <topology evidence="1">Multi-pass membrane protein</topology>
    </subcellularLocation>
</comment>
<dbReference type="RefSeq" id="WP_021015714.1">
    <property type="nucleotide sequence ID" value="NZ_CP025084.1"/>
</dbReference>
<dbReference type="InterPro" id="IPR037185">
    <property type="entry name" value="EmrE-like"/>
</dbReference>
<dbReference type="KEGG" id="serq:CWC46_15165"/>
<feature type="transmembrane region" description="Helical" evidence="6">
    <location>
        <begin position="259"/>
        <end position="277"/>
    </location>
</feature>
<dbReference type="OrthoDB" id="6991460at2"/>
<organism evidence="9 10">
    <name type="scientific">Serratia sp. (strain ATCC 39006)</name>
    <name type="common">Prodigiosinella confusarubida</name>
    <dbReference type="NCBI Taxonomy" id="104623"/>
    <lineage>
        <taxon>Bacteria</taxon>
        <taxon>Pseudomonadati</taxon>
        <taxon>Pseudomonadota</taxon>
        <taxon>Gammaproteobacteria</taxon>
        <taxon>Enterobacterales</taxon>
        <taxon>Pectobacteriaceae</taxon>
        <taxon>Prodigiosinella</taxon>
    </lineage>
</organism>
<dbReference type="Proteomes" id="UP000017700">
    <property type="component" value="Chromosome"/>
</dbReference>
<dbReference type="SUPFAM" id="SSF103481">
    <property type="entry name" value="Multidrug resistance efflux transporter EmrE"/>
    <property type="match status" value="1"/>
</dbReference>
<reference evidence="9 10" key="1">
    <citation type="journal article" date="2013" name="Genome Announc.">
        <title>Draft genome sequence of Serratia sp. strain ATCC 39006, a model bacterium for analysis of the biosynthesis and regulation of prodigiosin, a carbapenem, and gas vesicles.</title>
        <authorList>
            <person name="Fineran P.C."/>
            <person name="Iglesias Cans M.C."/>
            <person name="Ramsay J.P."/>
            <person name="Wilf N.M."/>
            <person name="Cossyleon D."/>
            <person name="McNeil M.B."/>
            <person name="Williamson N.R."/>
            <person name="Monson R.E."/>
            <person name="Becher S.A."/>
            <person name="Stanton J.A."/>
            <person name="Brugger K."/>
            <person name="Brown S.D."/>
            <person name="Salmond G.P."/>
        </authorList>
    </citation>
    <scope>NUCLEOTIDE SEQUENCE [LARGE SCALE GENOMIC DNA]</scope>
    <source>
        <strain evidence="9">ATCC 39006</strain>
        <strain evidence="10">ATCC 39006 / SC 11482</strain>
    </source>
</reference>
<keyword evidence="5 6" id="KW-0472">Membrane</keyword>
<evidence type="ECO:0000313" key="8">
    <source>
        <dbReference type="EMBL" id="AUH01034.1"/>
    </source>
</evidence>
<evidence type="ECO:0000256" key="6">
    <source>
        <dbReference type="SAM" id="Phobius"/>
    </source>
</evidence>
<evidence type="ECO:0000259" key="7">
    <source>
        <dbReference type="Pfam" id="PF00892"/>
    </source>
</evidence>
<evidence type="ECO:0000256" key="4">
    <source>
        <dbReference type="ARBA" id="ARBA00022989"/>
    </source>
</evidence>
<sequence length="318" mass="35401">MLQLIRRGLNFNGWTCIIIYCLFTSISAVWVSSSFSSISGSTLTFFTLLLAQVFFLLMSIVKKSQPLQFVKENKKNVFIINVLTLTSWLFMFMALQRIEASVESAIYQGWVPVIVLLIGLFVGQQRFRSMSAMGPFIIALFIFMLVAARIYSASSDNANYSNVITGILLASLAGSTGGVYVYFSSRMHINGNASTVNILATRFFILLMVTGFLARHQLVELLSTNISVVFKLTLLSILFVIIPIFCLQYSISELGAVRVSVITPLVPVIALAVEYIYSPWSSIIVPVLIVMVCFSLIMTNLWISSDKKRVILSTLSKE</sequence>
<dbReference type="Pfam" id="PF00892">
    <property type="entry name" value="EamA"/>
    <property type="match status" value="1"/>
</dbReference>
<reference evidence="8 11" key="3">
    <citation type="submission" date="2017-11" db="EMBL/GenBank/DDBJ databases">
        <title>Complete genome sequence of Serratia sp. ATCC 39006 LacA.</title>
        <authorList>
            <person name="Hampton H.G."/>
            <person name="Jackson S.A."/>
            <person name="Jauregui R."/>
            <person name="Poulter G.T.M."/>
            <person name="Salmond G.P.C."/>
            <person name="Fineran P.C."/>
        </authorList>
    </citation>
    <scope>NUCLEOTIDE SEQUENCE [LARGE SCALE GENOMIC DNA]</scope>
    <source>
        <strain evidence="8 11">ATCC 39006</strain>
    </source>
</reference>
<feature type="transmembrane region" description="Helical" evidence="6">
    <location>
        <begin position="130"/>
        <end position="151"/>
    </location>
</feature>
<feature type="transmembrane region" description="Helical" evidence="6">
    <location>
        <begin position="163"/>
        <end position="183"/>
    </location>
</feature>
<evidence type="ECO:0000313" key="9">
    <source>
        <dbReference type="EMBL" id="AUH05355.1"/>
    </source>
</evidence>
<dbReference type="GO" id="GO:0016020">
    <property type="term" value="C:membrane"/>
    <property type="evidence" value="ECO:0007669"/>
    <property type="project" value="InterPro"/>
</dbReference>
<feature type="transmembrane region" description="Helical" evidence="6">
    <location>
        <begin position="195"/>
        <end position="214"/>
    </location>
</feature>
<dbReference type="EMBL" id="CP025085">
    <property type="protein sequence ID" value="AUH01034.1"/>
    <property type="molecule type" value="Genomic_DNA"/>
</dbReference>
<proteinExistence type="predicted"/>
<keyword evidence="10" id="KW-1185">Reference proteome</keyword>
<evidence type="ECO:0000256" key="3">
    <source>
        <dbReference type="ARBA" id="ARBA00022692"/>
    </source>
</evidence>
<dbReference type="Proteomes" id="UP000233778">
    <property type="component" value="Chromosome"/>
</dbReference>
<reference evidence="9" key="4">
    <citation type="submission" date="2017-11" db="EMBL/GenBank/DDBJ databases">
        <title>Complete genome sequence of Serratia sp. ATCC 39006.</title>
        <authorList>
            <person name="Hampton H.G."/>
            <person name="Jackson S.A."/>
            <person name="Jauregui R."/>
            <person name="Poulter G.T.M."/>
            <person name="Salmond G.P.C."/>
            <person name="Fineran P.C."/>
        </authorList>
    </citation>
    <scope>NUCLEOTIDE SEQUENCE</scope>
    <source>
        <strain evidence="9">ATCC 39006</strain>
    </source>
</reference>
<keyword evidence="4 6" id="KW-1133">Transmembrane helix</keyword>
<protein>
    <submittedName>
        <fullName evidence="9">EamA/RhaT family transporter</fullName>
    </submittedName>
</protein>
<accession>A0A2I5T907</accession>
<dbReference type="KEGG" id="sera:Ser39006_015170"/>
<name>A0A2I5T907_SERS3</name>
<dbReference type="STRING" id="104623.Ser39006_02449"/>